<name>A0AAN7QH17_TRANT</name>
<evidence type="ECO:0000313" key="2">
    <source>
        <dbReference type="EMBL" id="KAK4767058.1"/>
    </source>
</evidence>
<evidence type="ECO:0000313" key="3">
    <source>
        <dbReference type="Proteomes" id="UP001346149"/>
    </source>
</evidence>
<evidence type="ECO:0000256" key="1">
    <source>
        <dbReference type="SAM" id="Phobius"/>
    </source>
</evidence>
<proteinExistence type="predicted"/>
<keyword evidence="1" id="KW-1133">Transmembrane helix</keyword>
<dbReference type="Proteomes" id="UP001346149">
    <property type="component" value="Unassembled WGS sequence"/>
</dbReference>
<sequence>MSSGSDLITGAPKQLCHSSNSQFLLRHGISLSIFWCMQFFCLIVAQEQSIPLSHMLLRPYWSFSEAEFFGQNQQRTHILNSILRDLGFWVFLKILQG</sequence>
<keyword evidence="3" id="KW-1185">Reference proteome</keyword>
<gene>
    <name evidence="2" type="ORF">SAY86_014809</name>
</gene>
<organism evidence="2 3">
    <name type="scientific">Trapa natans</name>
    <name type="common">Water chestnut</name>
    <dbReference type="NCBI Taxonomy" id="22666"/>
    <lineage>
        <taxon>Eukaryota</taxon>
        <taxon>Viridiplantae</taxon>
        <taxon>Streptophyta</taxon>
        <taxon>Embryophyta</taxon>
        <taxon>Tracheophyta</taxon>
        <taxon>Spermatophyta</taxon>
        <taxon>Magnoliopsida</taxon>
        <taxon>eudicotyledons</taxon>
        <taxon>Gunneridae</taxon>
        <taxon>Pentapetalae</taxon>
        <taxon>rosids</taxon>
        <taxon>malvids</taxon>
        <taxon>Myrtales</taxon>
        <taxon>Lythraceae</taxon>
        <taxon>Trapa</taxon>
    </lineage>
</organism>
<reference evidence="2 3" key="1">
    <citation type="journal article" date="2023" name="Hortic Res">
        <title>Pangenome of water caltrop reveals structural variations and asymmetric subgenome divergence after allopolyploidization.</title>
        <authorList>
            <person name="Zhang X."/>
            <person name="Chen Y."/>
            <person name="Wang L."/>
            <person name="Yuan Y."/>
            <person name="Fang M."/>
            <person name="Shi L."/>
            <person name="Lu R."/>
            <person name="Comes H.P."/>
            <person name="Ma Y."/>
            <person name="Chen Y."/>
            <person name="Huang G."/>
            <person name="Zhou Y."/>
            <person name="Zheng Z."/>
            <person name="Qiu Y."/>
        </authorList>
    </citation>
    <scope>NUCLEOTIDE SEQUENCE [LARGE SCALE GENOMIC DNA]</scope>
    <source>
        <strain evidence="2">F231</strain>
    </source>
</reference>
<dbReference type="EMBL" id="JAXQNO010000022">
    <property type="protein sequence ID" value="KAK4767058.1"/>
    <property type="molecule type" value="Genomic_DNA"/>
</dbReference>
<protein>
    <submittedName>
        <fullName evidence="2">Uncharacterized protein</fullName>
    </submittedName>
</protein>
<feature type="transmembrane region" description="Helical" evidence="1">
    <location>
        <begin position="23"/>
        <end position="45"/>
    </location>
</feature>
<keyword evidence="1" id="KW-0812">Transmembrane</keyword>
<accession>A0AAN7QH17</accession>
<comment type="caution">
    <text evidence="2">The sequence shown here is derived from an EMBL/GenBank/DDBJ whole genome shotgun (WGS) entry which is preliminary data.</text>
</comment>
<keyword evidence="1" id="KW-0472">Membrane</keyword>
<dbReference type="AlphaFoldDB" id="A0AAN7QH17"/>